<protein>
    <submittedName>
        <fullName evidence="2">Uncharacterized protein</fullName>
    </submittedName>
</protein>
<sequence length="235" mass="26594">MLLYGVALKCYYPIVTLIASLSHRDPFILPLGDERLLALLAHDEFGRVDYSDHLMLIRAFNKYVSTLPRQKQQICRQYYMAAPSMKMIEGIHVQLTFELKRLKLIPENARIDDSELNLDSASWPMIQAAIVADCYPGIGVAKCQSRIKKIRTSTDPSAVLHPGSVLKRQLQGSRRHESLLKYGDNPEPLIDFMAFQELSQIDEGITLQTVTATTSVHVVLFSGSSRMEKVIIRDF</sequence>
<reference evidence="2" key="1">
    <citation type="submission" date="2022-11" db="UniProtKB">
        <authorList>
            <consortium name="WormBaseParasite"/>
        </authorList>
    </citation>
    <scope>IDENTIFICATION</scope>
</reference>
<dbReference type="WBParaSite" id="JU765_v2.g19893.t1">
    <property type="protein sequence ID" value="JU765_v2.g19893.t1"/>
    <property type="gene ID" value="JU765_v2.g19893"/>
</dbReference>
<organism evidence="1 2">
    <name type="scientific">Panagrolaimus sp. JU765</name>
    <dbReference type="NCBI Taxonomy" id="591449"/>
    <lineage>
        <taxon>Eukaryota</taxon>
        <taxon>Metazoa</taxon>
        <taxon>Ecdysozoa</taxon>
        <taxon>Nematoda</taxon>
        <taxon>Chromadorea</taxon>
        <taxon>Rhabditida</taxon>
        <taxon>Tylenchina</taxon>
        <taxon>Panagrolaimomorpha</taxon>
        <taxon>Panagrolaimoidea</taxon>
        <taxon>Panagrolaimidae</taxon>
        <taxon>Panagrolaimus</taxon>
    </lineage>
</organism>
<name>A0AC34QWB7_9BILA</name>
<evidence type="ECO:0000313" key="1">
    <source>
        <dbReference type="Proteomes" id="UP000887576"/>
    </source>
</evidence>
<evidence type="ECO:0000313" key="2">
    <source>
        <dbReference type="WBParaSite" id="JU765_v2.g19893.t1"/>
    </source>
</evidence>
<dbReference type="Proteomes" id="UP000887576">
    <property type="component" value="Unplaced"/>
</dbReference>
<accession>A0AC34QWB7</accession>
<proteinExistence type="predicted"/>